<dbReference type="RefSeq" id="WP_015497692.1">
    <property type="nucleotide sequence ID" value="NC_020909.1"/>
</dbReference>
<name>M9RQ78_9RHOB</name>
<keyword evidence="3" id="KW-0614">Plasmid</keyword>
<geneLocation type="plasmid" evidence="3 4">
    <name>pOA238_118</name>
</geneLocation>
<organism evidence="3 4">
    <name type="scientific">Octadecabacter arcticus 238</name>
    <dbReference type="NCBI Taxonomy" id="391616"/>
    <lineage>
        <taxon>Bacteria</taxon>
        <taxon>Pseudomonadati</taxon>
        <taxon>Pseudomonadota</taxon>
        <taxon>Alphaproteobacteria</taxon>
        <taxon>Rhodobacterales</taxon>
        <taxon>Roseobacteraceae</taxon>
        <taxon>Octadecabacter</taxon>
    </lineage>
</organism>
<dbReference type="GO" id="GO:0006270">
    <property type="term" value="P:DNA replication initiation"/>
    <property type="evidence" value="ECO:0007669"/>
    <property type="project" value="InterPro"/>
</dbReference>
<dbReference type="InterPro" id="IPR036390">
    <property type="entry name" value="WH_DNA-bd_sf"/>
</dbReference>
<evidence type="ECO:0000313" key="4">
    <source>
        <dbReference type="Proteomes" id="UP000004688"/>
    </source>
</evidence>
<dbReference type="EMBL" id="CP003743">
    <property type="protein sequence ID" value="AGI74784.1"/>
    <property type="molecule type" value="Genomic_DNA"/>
</dbReference>
<dbReference type="Pfam" id="PF21205">
    <property type="entry name" value="Rep3_C"/>
    <property type="match status" value="1"/>
</dbReference>
<dbReference type="GO" id="GO:0003887">
    <property type="term" value="F:DNA-directed DNA polymerase activity"/>
    <property type="evidence" value="ECO:0007669"/>
    <property type="project" value="InterPro"/>
</dbReference>
<keyword evidence="4" id="KW-1185">Reference proteome</keyword>
<dbReference type="InterPro" id="IPR000525">
    <property type="entry name" value="Initiator_Rep_WH1"/>
</dbReference>
<dbReference type="Proteomes" id="UP000004688">
    <property type="component" value="Plasmid pOA238_118"/>
</dbReference>
<gene>
    <name evidence="3" type="ORF">OA238_118p0860</name>
</gene>
<reference evidence="3 4" key="1">
    <citation type="journal article" date="2013" name="PLoS ONE">
        <title>Poles Apart: Arctic and Antarctic Octadecabacter strains Share High Genome Plasticity and a New Type of Xanthorhodopsin.</title>
        <authorList>
            <person name="Vollmers J."/>
            <person name="Voget S."/>
            <person name="Dietrich S."/>
            <person name="Gollnow K."/>
            <person name="Smits M."/>
            <person name="Meyer K."/>
            <person name="Brinkhoff T."/>
            <person name="Simon M."/>
            <person name="Daniel R."/>
        </authorList>
    </citation>
    <scope>NUCLEOTIDE SEQUENCE [LARGE SCALE GENOMIC DNA]</scope>
    <source>
        <strain evidence="3 4">238</strain>
        <plasmid evidence="4">Plasmid pOA238_118</plasmid>
    </source>
</reference>
<dbReference type="OrthoDB" id="7755443at2"/>
<dbReference type="HOGENOM" id="CLU_940571_0_0_5"/>
<proteinExistence type="inferred from homology"/>
<dbReference type="InterPro" id="IPR036388">
    <property type="entry name" value="WH-like_DNA-bd_sf"/>
</dbReference>
<dbReference type="AlphaFoldDB" id="M9RQ78"/>
<dbReference type="Gene3D" id="1.10.10.10">
    <property type="entry name" value="Winged helix-like DNA-binding domain superfamily/Winged helix DNA-binding domain"/>
    <property type="match status" value="1"/>
</dbReference>
<feature type="domain" description="Initiator Rep protein WH1" evidence="2">
    <location>
        <begin position="34"/>
        <end position="166"/>
    </location>
</feature>
<evidence type="ECO:0000256" key="1">
    <source>
        <dbReference type="ARBA" id="ARBA00038283"/>
    </source>
</evidence>
<accession>M9RQ78</accession>
<sequence>MGKTIEVAADRAYDQTKTVLPAEVAQGVYMQHVPSLKALKLMHLMIGTAGGRMAADVRHEIRLSDLKKITGLQNHTRQTVVPLFQELRAATLTTDDPTKMRTVIGGFLDEAVVDYRHEVSGDTLITWTFGSMFRRMASESNHWAILDRQAVFHLGSKYSVLLFQYISSLTNLKHVTSKRLTVPELRAVLGIAEGKVKRFADLKKDVLLPAIVEINSDLTRLHLTATYHKIGRTVAEVEIAWKVKEDLTKVKREQDHSKGRCCIDPAWFDSEAFRSQ</sequence>
<dbReference type="Pfam" id="PF01051">
    <property type="entry name" value="Rep3_N"/>
    <property type="match status" value="1"/>
</dbReference>
<comment type="similarity">
    <text evidence="1">Belongs to the initiator RepB protein family.</text>
</comment>
<dbReference type="SUPFAM" id="SSF46785">
    <property type="entry name" value="Winged helix' DNA-binding domain"/>
    <property type="match status" value="1"/>
</dbReference>
<evidence type="ECO:0000313" key="3">
    <source>
        <dbReference type="EMBL" id="AGI74784.1"/>
    </source>
</evidence>
<evidence type="ECO:0000259" key="2">
    <source>
        <dbReference type="Pfam" id="PF01051"/>
    </source>
</evidence>
<protein>
    <recommendedName>
        <fullName evidence="2">Initiator Rep protein WH1 domain-containing protein</fullName>
    </recommendedName>
</protein>
<dbReference type="KEGG" id="oar:OA238_118p0860"/>